<sequence precursor="true">MKTSKWLSVVACFLWLCISNTKAAAQILSPSSAAEDSDLYSLVLISSDLSDAHQTMTICDQNEDGYIDAEERSKLPWQSEFADFDLNQDGKLTHLEVAVRQAKKRAAFDITQFDRKNSQAFIRRYDTNGNGQLDADEIAERWPPDPSEFDKDEDGIITLTEIAKQFAFKRGLRRELGIEAVDNMSSVNSIKKFDIDGDRHLDSQEWAAARLPLEGKLHDSNEDGKLNQMELSLLFAKHRRDLGLSKSDGVKAKRILAMADANRDGKISDNEMNADIFAANPQAASQYSKFDANSDGTVTLSEIQQAIAAERKKLGYSDSHVSNARRLLLRHDADRSTFIEAAELAQQAGPGKLTRDTLNSADQNQDGRLSLEELAKHLAAQE</sequence>
<keyword evidence="2" id="KW-0677">Repeat</keyword>
<dbReference type="Pfam" id="PF13202">
    <property type="entry name" value="EF-hand_5"/>
    <property type="match status" value="5"/>
</dbReference>
<feature type="chain" id="PRO_5022763605" evidence="3">
    <location>
        <begin position="24"/>
        <end position="382"/>
    </location>
</feature>
<evidence type="ECO:0000259" key="4">
    <source>
        <dbReference type="PROSITE" id="PS50222"/>
    </source>
</evidence>
<dbReference type="GO" id="GO:0005509">
    <property type="term" value="F:calcium ion binding"/>
    <property type="evidence" value="ECO:0007669"/>
    <property type="project" value="InterPro"/>
</dbReference>
<protein>
    <submittedName>
        <fullName evidence="5">EF hand</fullName>
    </submittedName>
</protein>
<dbReference type="Gene3D" id="1.10.238.10">
    <property type="entry name" value="EF-hand"/>
    <property type="match status" value="4"/>
</dbReference>
<evidence type="ECO:0000313" key="5">
    <source>
        <dbReference type="EMBL" id="QEG42593.1"/>
    </source>
</evidence>
<feature type="domain" description="EF-hand" evidence="4">
    <location>
        <begin position="113"/>
        <end position="148"/>
    </location>
</feature>
<reference evidence="5 6" key="1">
    <citation type="submission" date="2019-08" db="EMBL/GenBank/DDBJ databases">
        <title>Deep-cultivation of Planctomycetes and their phenomic and genomic characterization uncovers novel biology.</title>
        <authorList>
            <person name="Wiegand S."/>
            <person name="Jogler M."/>
            <person name="Boedeker C."/>
            <person name="Pinto D."/>
            <person name="Vollmers J."/>
            <person name="Rivas-Marin E."/>
            <person name="Kohn T."/>
            <person name="Peeters S.H."/>
            <person name="Heuer A."/>
            <person name="Rast P."/>
            <person name="Oberbeckmann S."/>
            <person name="Bunk B."/>
            <person name="Jeske O."/>
            <person name="Meyerdierks A."/>
            <person name="Storesund J.E."/>
            <person name="Kallscheuer N."/>
            <person name="Luecker S."/>
            <person name="Lage O.M."/>
            <person name="Pohl T."/>
            <person name="Merkel B.J."/>
            <person name="Hornburger P."/>
            <person name="Mueller R.-W."/>
            <person name="Bruemmer F."/>
            <person name="Labrenz M."/>
            <person name="Spormann A.M."/>
            <person name="Op den Camp H."/>
            <person name="Overmann J."/>
            <person name="Amann R."/>
            <person name="Jetten M.S.M."/>
            <person name="Mascher T."/>
            <person name="Medema M.H."/>
            <person name="Devos D.P."/>
            <person name="Kaster A.-K."/>
            <person name="Ovreas L."/>
            <person name="Rohde M."/>
            <person name="Galperin M.Y."/>
            <person name="Jogler C."/>
        </authorList>
    </citation>
    <scope>NUCLEOTIDE SEQUENCE [LARGE SCALE GENOMIC DNA]</scope>
    <source>
        <strain evidence="5 6">UC8</strain>
    </source>
</reference>
<feature type="domain" description="EF-hand" evidence="4">
    <location>
        <begin position="278"/>
        <end position="313"/>
    </location>
</feature>
<keyword evidence="3" id="KW-0732">Signal</keyword>
<dbReference type="SMART" id="SM00054">
    <property type="entry name" value="EFh"/>
    <property type="match status" value="5"/>
</dbReference>
<dbReference type="AlphaFoldDB" id="A0A5B9R7W5"/>
<dbReference type="SUPFAM" id="SSF47473">
    <property type="entry name" value="EF-hand"/>
    <property type="match status" value="2"/>
</dbReference>
<dbReference type="OrthoDB" id="257411at2"/>
<dbReference type="PROSITE" id="PS00018">
    <property type="entry name" value="EF_HAND_1"/>
    <property type="match status" value="7"/>
</dbReference>
<dbReference type="PROSITE" id="PS50222">
    <property type="entry name" value="EF_HAND_2"/>
    <property type="match status" value="3"/>
</dbReference>
<dbReference type="KEGG" id="rul:UC8_46350"/>
<dbReference type="EMBL" id="CP042914">
    <property type="protein sequence ID" value="QEG42593.1"/>
    <property type="molecule type" value="Genomic_DNA"/>
</dbReference>
<evidence type="ECO:0000256" key="3">
    <source>
        <dbReference type="SAM" id="SignalP"/>
    </source>
</evidence>
<keyword evidence="6" id="KW-1185">Reference proteome</keyword>
<dbReference type="InterPro" id="IPR011992">
    <property type="entry name" value="EF-hand-dom_pair"/>
</dbReference>
<name>A0A5B9R7W5_9BACT</name>
<dbReference type="InterPro" id="IPR018247">
    <property type="entry name" value="EF_Hand_1_Ca_BS"/>
</dbReference>
<gene>
    <name evidence="5" type="ORF">UC8_46350</name>
</gene>
<dbReference type="Proteomes" id="UP000325286">
    <property type="component" value="Chromosome"/>
</dbReference>
<feature type="domain" description="EF-hand" evidence="4">
    <location>
        <begin position="349"/>
        <end position="382"/>
    </location>
</feature>
<proteinExistence type="predicted"/>
<dbReference type="PANTHER" id="PTHR10827:SF98">
    <property type="entry name" value="45 KDA CALCIUM-BINDING PROTEIN"/>
    <property type="match status" value="1"/>
</dbReference>
<evidence type="ECO:0000313" key="6">
    <source>
        <dbReference type="Proteomes" id="UP000325286"/>
    </source>
</evidence>
<evidence type="ECO:0000256" key="1">
    <source>
        <dbReference type="ARBA" id="ARBA00022723"/>
    </source>
</evidence>
<dbReference type="InterPro" id="IPR002048">
    <property type="entry name" value="EF_hand_dom"/>
</dbReference>
<keyword evidence="1" id="KW-0479">Metal-binding</keyword>
<feature type="signal peptide" evidence="3">
    <location>
        <begin position="1"/>
        <end position="23"/>
    </location>
</feature>
<accession>A0A5B9R7W5</accession>
<organism evidence="5 6">
    <name type="scientific">Roseimaritima ulvae</name>
    <dbReference type="NCBI Taxonomy" id="980254"/>
    <lineage>
        <taxon>Bacteria</taxon>
        <taxon>Pseudomonadati</taxon>
        <taxon>Planctomycetota</taxon>
        <taxon>Planctomycetia</taxon>
        <taxon>Pirellulales</taxon>
        <taxon>Pirellulaceae</taxon>
        <taxon>Roseimaritima</taxon>
    </lineage>
</organism>
<dbReference type="PANTHER" id="PTHR10827">
    <property type="entry name" value="RETICULOCALBIN"/>
    <property type="match status" value="1"/>
</dbReference>
<dbReference type="RefSeq" id="WP_148080487.1">
    <property type="nucleotide sequence ID" value="NZ_CP042914.1"/>
</dbReference>
<evidence type="ECO:0000256" key="2">
    <source>
        <dbReference type="ARBA" id="ARBA00022737"/>
    </source>
</evidence>